<organism evidence="2 3">
    <name type="scientific">Natronobacterium gregoryi</name>
    <dbReference type="NCBI Taxonomy" id="44930"/>
    <lineage>
        <taxon>Archaea</taxon>
        <taxon>Methanobacteriati</taxon>
        <taxon>Methanobacteriota</taxon>
        <taxon>Stenosarchaea group</taxon>
        <taxon>Halobacteria</taxon>
        <taxon>Halobacteriales</taxon>
        <taxon>Natrialbaceae</taxon>
        <taxon>Natronobacterium</taxon>
    </lineage>
</organism>
<dbReference type="EMBL" id="FORO01000003">
    <property type="protein sequence ID" value="SFI65831.1"/>
    <property type="molecule type" value="Genomic_DNA"/>
</dbReference>
<proteinExistence type="predicted"/>
<evidence type="ECO:0000256" key="1">
    <source>
        <dbReference type="SAM" id="MobiDB-lite"/>
    </source>
</evidence>
<evidence type="ECO:0000313" key="3">
    <source>
        <dbReference type="Proteomes" id="UP000182829"/>
    </source>
</evidence>
<dbReference type="GeneID" id="42782803"/>
<feature type="compositionally biased region" description="Basic residues" evidence="1">
    <location>
        <begin position="78"/>
        <end position="90"/>
    </location>
</feature>
<feature type="region of interest" description="Disordered" evidence="1">
    <location>
        <begin position="56"/>
        <end position="90"/>
    </location>
</feature>
<name>A0A1I3JZZ9_9EURY</name>
<feature type="compositionally biased region" description="Basic and acidic residues" evidence="1">
    <location>
        <begin position="59"/>
        <end position="77"/>
    </location>
</feature>
<dbReference type="RefSeq" id="WP_139222392.1">
    <property type="nucleotide sequence ID" value="NZ_FORO01000003.1"/>
</dbReference>
<dbReference type="AlphaFoldDB" id="A0A1I3JZZ9"/>
<reference evidence="2 3" key="1">
    <citation type="submission" date="2016-10" db="EMBL/GenBank/DDBJ databases">
        <authorList>
            <person name="de Groot N.N."/>
        </authorList>
    </citation>
    <scope>NUCLEOTIDE SEQUENCE [LARGE SCALE GENOMIC DNA]</scope>
    <source>
        <strain evidence="2 3">SP2</strain>
    </source>
</reference>
<gene>
    <name evidence="2" type="ORF">SAMN05443661_10322</name>
</gene>
<sequence>MGKRQRFSGGWLKEVVSTDTGQVALGEGAGELLEELTGYAEAIEAGNLDVTVGAKRQRGQLETERVGGSRRTDERGTGNRRKRRVAVGSC</sequence>
<evidence type="ECO:0000313" key="2">
    <source>
        <dbReference type="EMBL" id="SFI65831.1"/>
    </source>
</evidence>
<protein>
    <submittedName>
        <fullName evidence="2">Uncharacterized protein</fullName>
    </submittedName>
</protein>
<dbReference type="Proteomes" id="UP000182829">
    <property type="component" value="Unassembled WGS sequence"/>
</dbReference>
<accession>A0A1I3JZZ9</accession>